<accession>A0ABN2N340</accession>
<dbReference type="RefSeq" id="WP_344417476.1">
    <property type="nucleotide sequence ID" value="NZ_BAAAQK010000009.1"/>
</dbReference>
<dbReference type="InterPro" id="IPR045851">
    <property type="entry name" value="AMP-bd_C_sf"/>
</dbReference>
<protein>
    <submittedName>
        <fullName evidence="1">AMP-binding protein</fullName>
    </submittedName>
</protein>
<dbReference type="PANTHER" id="PTHR43845:SF1">
    <property type="entry name" value="BLR5969 PROTEIN"/>
    <property type="match status" value="1"/>
</dbReference>
<dbReference type="Gene3D" id="3.30.300.30">
    <property type="match status" value="1"/>
</dbReference>
<keyword evidence="2" id="KW-1185">Reference proteome</keyword>
<sequence>MTRTEAERLPGRLAGDPCDTWILDPDVECADPATVRALADEAWAVQAAGLEERAPFYRDRFGGGLAKVTLDDLPSLPLLAKSELKESQLADLPYGRHLGVPAGDVKKVFQTSGTTGSPSILALTTPDVQDVWRRIAARSYFATGIHAHSRVLNTFGAGPFVAGATHGVLEHLGACSIPVAPGDTARVLNSLTIGLADTLLGTATFATYLATIIEDRGLDGHAFGIRHIITGGEPGGGIPAVRDRIVAAFGARVTEMMGLGDVSPSLFGECPEGGGMHFSGQGLVWPELIDPDGNPVEIRPGAVGEPVYTSLVRSAMPVVRFRSGDIVEIQPDGCACGRTSFRIRCIGRADDMFIVRGVNVYPSAVQEVAAEFTPWVSGRSRVVLTGDAVTVEPPVLVEVGLAGEGAPEDLAARIEAEIRSRLTFRARVELVDDASFGEAGYKTRALIRR</sequence>
<proteinExistence type="predicted"/>
<dbReference type="SUPFAM" id="SSF56801">
    <property type="entry name" value="Acetyl-CoA synthetase-like"/>
    <property type="match status" value="1"/>
</dbReference>
<evidence type="ECO:0000313" key="1">
    <source>
        <dbReference type="EMBL" id="GAA1850518.1"/>
    </source>
</evidence>
<dbReference type="Proteomes" id="UP001500449">
    <property type="component" value="Unassembled WGS sequence"/>
</dbReference>
<comment type="caution">
    <text evidence="1">The sequence shown here is derived from an EMBL/GenBank/DDBJ whole genome shotgun (WGS) entry which is preliminary data.</text>
</comment>
<evidence type="ECO:0000313" key="2">
    <source>
        <dbReference type="Proteomes" id="UP001500449"/>
    </source>
</evidence>
<dbReference type="EMBL" id="BAAAQK010000009">
    <property type="protein sequence ID" value="GAA1850518.1"/>
    <property type="molecule type" value="Genomic_DNA"/>
</dbReference>
<dbReference type="InterPro" id="IPR042099">
    <property type="entry name" value="ANL_N_sf"/>
</dbReference>
<reference evidence="1 2" key="1">
    <citation type="journal article" date="2019" name="Int. J. Syst. Evol. Microbiol.">
        <title>The Global Catalogue of Microorganisms (GCM) 10K type strain sequencing project: providing services to taxonomists for standard genome sequencing and annotation.</title>
        <authorList>
            <consortium name="The Broad Institute Genomics Platform"/>
            <consortium name="The Broad Institute Genome Sequencing Center for Infectious Disease"/>
            <person name="Wu L."/>
            <person name="Ma J."/>
        </authorList>
    </citation>
    <scope>NUCLEOTIDE SEQUENCE [LARGE SCALE GENOMIC DNA]</scope>
    <source>
        <strain evidence="1 2">JCM 16009</strain>
    </source>
</reference>
<dbReference type="PANTHER" id="PTHR43845">
    <property type="entry name" value="BLR5969 PROTEIN"/>
    <property type="match status" value="1"/>
</dbReference>
<dbReference type="Gene3D" id="3.40.50.12780">
    <property type="entry name" value="N-terminal domain of ligase-like"/>
    <property type="match status" value="1"/>
</dbReference>
<name>A0ABN2N340_9PSEU</name>
<organism evidence="1 2">
    <name type="scientific">Pseudonocardia ailaonensis</name>
    <dbReference type="NCBI Taxonomy" id="367279"/>
    <lineage>
        <taxon>Bacteria</taxon>
        <taxon>Bacillati</taxon>
        <taxon>Actinomycetota</taxon>
        <taxon>Actinomycetes</taxon>
        <taxon>Pseudonocardiales</taxon>
        <taxon>Pseudonocardiaceae</taxon>
        <taxon>Pseudonocardia</taxon>
    </lineage>
</organism>
<gene>
    <name evidence="1" type="ORF">GCM10009836_32930</name>
</gene>